<evidence type="ECO:0000256" key="3">
    <source>
        <dbReference type="ARBA" id="ARBA00022833"/>
    </source>
</evidence>
<evidence type="ECO:0000313" key="12">
    <source>
        <dbReference type="Proteomes" id="UP000036681"/>
    </source>
</evidence>
<keyword evidence="8" id="KW-0539">Nucleus</keyword>
<evidence type="ECO:0000313" key="13">
    <source>
        <dbReference type="WBParaSite" id="ALUE_0001200601-mRNA-1"/>
    </source>
</evidence>
<feature type="domain" description="Nuclear receptor" evidence="10">
    <location>
        <begin position="189"/>
        <end position="264"/>
    </location>
</feature>
<keyword evidence="4" id="KW-0805">Transcription regulation</keyword>
<dbReference type="PROSITE" id="PS51843">
    <property type="entry name" value="NR_LBD"/>
    <property type="match status" value="1"/>
</dbReference>
<feature type="domain" description="NR LBD" evidence="11">
    <location>
        <begin position="343"/>
        <end position="566"/>
    </location>
</feature>
<proteinExistence type="predicted"/>
<dbReference type="GO" id="GO:0005634">
    <property type="term" value="C:nucleus"/>
    <property type="evidence" value="ECO:0007669"/>
    <property type="project" value="TreeGrafter"/>
</dbReference>
<evidence type="ECO:0000256" key="6">
    <source>
        <dbReference type="ARBA" id="ARBA00023163"/>
    </source>
</evidence>
<dbReference type="PROSITE" id="PS00031">
    <property type="entry name" value="NUCLEAR_REC_DBD_1"/>
    <property type="match status" value="1"/>
</dbReference>
<dbReference type="GO" id="GO:0000981">
    <property type="term" value="F:DNA-binding transcription factor activity, RNA polymerase II-specific"/>
    <property type="evidence" value="ECO:0007669"/>
    <property type="project" value="TreeGrafter"/>
</dbReference>
<dbReference type="GO" id="GO:0071376">
    <property type="term" value="P:cellular response to corticotropin-releasing hormone stimulus"/>
    <property type="evidence" value="ECO:0007669"/>
    <property type="project" value="TreeGrafter"/>
</dbReference>
<organism evidence="12 13">
    <name type="scientific">Ascaris lumbricoides</name>
    <name type="common">Giant roundworm</name>
    <dbReference type="NCBI Taxonomy" id="6252"/>
    <lineage>
        <taxon>Eukaryota</taxon>
        <taxon>Metazoa</taxon>
        <taxon>Ecdysozoa</taxon>
        <taxon>Nematoda</taxon>
        <taxon>Chromadorea</taxon>
        <taxon>Rhabditida</taxon>
        <taxon>Spirurina</taxon>
        <taxon>Ascaridomorpha</taxon>
        <taxon>Ascaridoidea</taxon>
        <taxon>Ascarididae</taxon>
        <taxon>Ascaris</taxon>
    </lineage>
</organism>
<evidence type="ECO:0000259" key="11">
    <source>
        <dbReference type="PROSITE" id="PS51843"/>
    </source>
</evidence>
<evidence type="ECO:0000256" key="4">
    <source>
        <dbReference type="ARBA" id="ARBA00023015"/>
    </source>
</evidence>
<dbReference type="Gene3D" id="1.10.565.10">
    <property type="entry name" value="Retinoid X Receptor"/>
    <property type="match status" value="1"/>
</dbReference>
<evidence type="ECO:0000259" key="10">
    <source>
        <dbReference type="PROSITE" id="PS51030"/>
    </source>
</evidence>
<keyword evidence="1" id="KW-0479">Metal-binding</keyword>
<evidence type="ECO:0000256" key="2">
    <source>
        <dbReference type="ARBA" id="ARBA00022771"/>
    </source>
</evidence>
<dbReference type="Pfam" id="PF00105">
    <property type="entry name" value="zf-C4"/>
    <property type="match status" value="1"/>
</dbReference>
<dbReference type="WBParaSite" id="ALUE_0001200601-mRNA-1">
    <property type="protein sequence ID" value="ALUE_0001200601-mRNA-1"/>
    <property type="gene ID" value="ALUE_0001200601"/>
</dbReference>
<feature type="region of interest" description="Disordered" evidence="9">
    <location>
        <begin position="1"/>
        <end position="30"/>
    </location>
</feature>
<dbReference type="SMART" id="SM00399">
    <property type="entry name" value="ZnF_C4"/>
    <property type="match status" value="1"/>
</dbReference>
<keyword evidence="5" id="KW-0238">DNA-binding</keyword>
<evidence type="ECO:0000256" key="5">
    <source>
        <dbReference type="ARBA" id="ARBA00023125"/>
    </source>
</evidence>
<keyword evidence="12" id="KW-1185">Reference proteome</keyword>
<dbReference type="PANTHER" id="PTHR24085:SF4">
    <property type="entry name" value="NUCLEAR HORMONE RECEPTOR HR38-RELATED"/>
    <property type="match status" value="1"/>
</dbReference>
<dbReference type="AlphaFoldDB" id="A0A9J2PR76"/>
<dbReference type="GO" id="GO:0000978">
    <property type="term" value="F:RNA polymerase II cis-regulatory region sequence-specific DNA binding"/>
    <property type="evidence" value="ECO:0007669"/>
    <property type="project" value="TreeGrafter"/>
</dbReference>
<dbReference type="PROSITE" id="PS51030">
    <property type="entry name" value="NUCLEAR_REC_DBD_2"/>
    <property type="match status" value="1"/>
</dbReference>
<dbReference type="GO" id="GO:0035259">
    <property type="term" value="F:nuclear glucocorticoid receptor binding"/>
    <property type="evidence" value="ECO:0007669"/>
    <property type="project" value="TreeGrafter"/>
</dbReference>
<feature type="compositionally biased region" description="Low complexity" evidence="9">
    <location>
        <begin position="116"/>
        <end position="135"/>
    </location>
</feature>
<protein>
    <submittedName>
        <fullName evidence="13">Nuclear receptor domain-containing protein</fullName>
    </submittedName>
</protein>
<keyword evidence="7" id="KW-0675">Receptor</keyword>
<dbReference type="Gene3D" id="3.30.50.10">
    <property type="entry name" value="Erythroid Transcription Factor GATA-1, subunit A"/>
    <property type="match status" value="1"/>
</dbReference>
<evidence type="ECO:0000256" key="7">
    <source>
        <dbReference type="ARBA" id="ARBA00023170"/>
    </source>
</evidence>
<dbReference type="GO" id="GO:0008270">
    <property type="term" value="F:zinc ion binding"/>
    <property type="evidence" value="ECO:0007669"/>
    <property type="project" value="UniProtKB-KW"/>
</dbReference>
<dbReference type="InterPro" id="IPR001723">
    <property type="entry name" value="Nuclear_hrmn_rcpt"/>
</dbReference>
<dbReference type="InterPro" id="IPR035500">
    <property type="entry name" value="NHR-like_dom_sf"/>
</dbReference>
<reference evidence="13" key="1">
    <citation type="submission" date="2023-03" db="UniProtKB">
        <authorList>
            <consortium name="WormBaseParasite"/>
        </authorList>
    </citation>
    <scope>IDENTIFICATION</scope>
</reference>
<dbReference type="InterPro" id="IPR000536">
    <property type="entry name" value="Nucl_hrmn_rcpt_lig-bd"/>
</dbReference>
<dbReference type="GO" id="GO:0005667">
    <property type="term" value="C:transcription regulator complex"/>
    <property type="evidence" value="ECO:0007669"/>
    <property type="project" value="TreeGrafter"/>
</dbReference>
<dbReference type="Proteomes" id="UP000036681">
    <property type="component" value="Unplaced"/>
</dbReference>
<keyword evidence="3" id="KW-0862">Zinc</keyword>
<sequence>MPSLKAEAISPQSQPSTSHPSPTYRDFFLPTATPTYQRPMHGIFTGFDFPRASFGGQPPELMPPPFSAQNFPAPSFIEAPHSHPPPAHQNTGHAAPPFQFPYGALTPGVVSESRRGSQGTLSSGSTGSLAGTPSPLNQPTSPPFGASANLMRFRRCFKNSNFFSVFNDPVGGSSSGLQAAAASEALGEEKLCAVCSDRAVCQHYGARTCEGCKGFFKRTVQKKAQYVCTGNKNCTIDKRFRSRCQYCRFQKCIAVGMVKEVVRYGSLSGRRGRLPSKTKLLHSDDPPSPPLPLLTLINKAYNDSKSTPETYTSFNGTVEQLLLALDEEFSSLMQFVEKIPGSSEISQSDTIALIEQNFFALLLFLQNGTVEQLLLALDEEFSSLMQFVEKIPGSSEISQSDTIALIEQNFFALVALKLCNRWTEGSGLQLDRFEVDVSIVPSPFKVLFAEIHDEAIRFNRIIQWDASSFAALLALQFFNRAESPSEPLSSEAAADRLRGTITSALKDHCCSVSPPHTKKLQTIISQVEAFAKFERLGAETLNACVAAGVQLPVRINGVLLRSGQQPSTSTKIDFGEFSFCP</sequence>
<dbReference type="PRINTS" id="PR00047">
    <property type="entry name" value="STROIDFINGER"/>
</dbReference>
<dbReference type="InterPro" id="IPR013088">
    <property type="entry name" value="Znf_NHR/GATA"/>
</dbReference>
<evidence type="ECO:0000256" key="1">
    <source>
        <dbReference type="ARBA" id="ARBA00022723"/>
    </source>
</evidence>
<keyword evidence="2" id="KW-0863">Zinc-finger</keyword>
<dbReference type="FunFam" id="3.30.50.10:FF:000116">
    <property type="entry name" value="Nuclear receptor subfamily 4, group A, member 1"/>
    <property type="match status" value="1"/>
</dbReference>
<feature type="region of interest" description="Disordered" evidence="9">
    <location>
        <begin position="51"/>
        <end position="143"/>
    </location>
</feature>
<evidence type="ECO:0000256" key="8">
    <source>
        <dbReference type="ARBA" id="ARBA00023242"/>
    </source>
</evidence>
<evidence type="ECO:0000256" key="9">
    <source>
        <dbReference type="SAM" id="MobiDB-lite"/>
    </source>
</evidence>
<dbReference type="CDD" id="cd06969">
    <property type="entry name" value="NR_DBD_NGFI-B"/>
    <property type="match status" value="1"/>
</dbReference>
<keyword evidence="6" id="KW-0804">Transcription</keyword>
<dbReference type="SUPFAM" id="SSF57716">
    <property type="entry name" value="Glucocorticoid receptor-like (DNA-binding domain)"/>
    <property type="match status" value="1"/>
</dbReference>
<dbReference type="PANTHER" id="PTHR24085">
    <property type="entry name" value="NUCLEAR HORMONE RECEPTOR"/>
    <property type="match status" value="1"/>
</dbReference>
<feature type="compositionally biased region" description="Low complexity" evidence="9">
    <location>
        <begin position="10"/>
        <end position="23"/>
    </location>
</feature>
<dbReference type="SUPFAM" id="SSF48508">
    <property type="entry name" value="Nuclear receptor ligand-binding domain"/>
    <property type="match status" value="2"/>
</dbReference>
<dbReference type="PRINTS" id="PR00398">
    <property type="entry name" value="STRDHORMONER"/>
</dbReference>
<dbReference type="InterPro" id="IPR001628">
    <property type="entry name" value="Znf_hrmn_rcpt"/>
</dbReference>
<name>A0A9J2PR76_ASCLU</name>
<accession>A0A9J2PR76</accession>